<evidence type="ECO:0000313" key="5">
    <source>
        <dbReference type="Proteomes" id="UP000552097"/>
    </source>
</evidence>
<dbReference type="InterPro" id="IPR015797">
    <property type="entry name" value="NUDIX_hydrolase-like_dom_sf"/>
</dbReference>
<dbReference type="SUPFAM" id="SSF55811">
    <property type="entry name" value="Nudix"/>
    <property type="match status" value="1"/>
</dbReference>
<dbReference type="GO" id="GO:0047631">
    <property type="term" value="F:ADP-ribose diphosphatase activity"/>
    <property type="evidence" value="ECO:0007669"/>
    <property type="project" value="UniProtKB-EC"/>
</dbReference>
<evidence type="ECO:0000313" key="4">
    <source>
        <dbReference type="EMBL" id="MBB5807944.1"/>
    </source>
</evidence>
<organism evidence="4 5">
    <name type="scientific">Saccharothrix ecbatanensis</name>
    <dbReference type="NCBI Taxonomy" id="1105145"/>
    <lineage>
        <taxon>Bacteria</taxon>
        <taxon>Bacillati</taxon>
        <taxon>Actinomycetota</taxon>
        <taxon>Actinomycetes</taxon>
        <taxon>Pseudonocardiales</taxon>
        <taxon>Pseudonocardiaceae</taxon>
        <taxon>Saccharothrix</taxon>
    </lineage>
</organism>
<dbReference type="InterPro" id="IPR000086">
    <property type="entry name" value="NUDIX_hydrolase_dom"/>
</dbReference>
<dbReference type="Proteomes" id="UP000552097">
    <property type="component" value="Unassembled WGS sequence"/>
</dbReference>
<name>A0A7W9M5G5_9PSEU</name>
<evidence type="ECO:0000256" key="2">
    <source>
        <dbReference type="ARBA" id="ARBA00022801"/>
    </source>
</evidence>
<keyword evidence="5" id="KW-1185">Reference proteome</keyword>
<dbReference type="PANTHER" id="PTHR11839:SF18">
    <property type="entry name" value="NUDIX HYDROLASE DOMAIN-CONTAINING PROTEIN"/>
    <property type="match status" value="1"/>
</dbReference>
<evidence type="ECO:0000256" key="1">
    <source>
        <dbReference type="ARBA" id="ARBA00001946"/>
    </source>
</evidence>
<comment type="cofactor">
    <cofactor evidence="1">
        <name>Mg(2+)</name>
        <dbReference type="ChEBI" id="CHEBI:18420"/>
    </cofactor>
</comment>
<sequence length="188" mass="21009">MEREEHRRWQLVERRTAHVTPWFEVLEDDVVRPDGLADVYHHVVAPESVTVLAIDEHGQAAVTRQWIYTHQERQWRLPAGAVDKTDADPAAAAARELAEETGVRAARWERLVSVNGADSFTNHVDHVFLATDLVLGAARQEGAEADLVVHWLPVDKVLALVAEGEIRHAGSVGGLLAYGMRRDHPTER</sequence>
<dbReference type="PROSITE" id="PS51462">
    <property type="entry name" value="NUDIX"/>
    <property type="match status" value="1"/>
</dbReference>
<proteinExistence type="predicted"/>
<protein>
    <submittedName>
        <fullName evidence="4">ADP-ribose pyrophosphatase</fullName>
        <ecNumber evidence="4">3.6.1.13</ecNumber>
    </submittedName>
</protein>
<dbReference type="RefSeq" id="WP_184927920.1">
    <property type="nucleotide sequence ID" value="NZ_JACHMO010000001.1"/>
</dbReference>
<dbReference type="GO" id="GO:0005829">
    <property type="term" value="C:cytosol"/>
    <property type="evidence" value="ECO:0007669"/>
    <property type="project" value="TreeGrafter"/>
</dbReference>
<dbReference type="EC" id="3.6.1.13" evidence="4"/>
<dbReference type="PANTHER" id="PTHR11839">
    <property type="entry name" value="UDP/ADP-SUGAR PYROPHOSPHATASE"/>
    <property type="match status" value="1"/>
</dbReference>
<feature type="domain" description="Nudix hydrolase" evidence="3">
    <location>
        <begin position="44"/>
        <end position="174"/>
    </location>
</feature>
<dbReference type="GO" id="GO:0006753">
    <property type="term" value="P:nucleoside phosphate metabolic process"/>
    <property type="evidence" value="ECO:0007669"/>
    <property type="project" value="TreeGrafter"/>
</dbReference>
<keyword evidence="2 4" id="KW-0378">Hydrolase</keyword>
<comment type="caution">
    <text evidence="4">The sequence shown here is derived from an EMBL/GenBank/DDBJ whole genome shotgun (WGS) entry which is preliminary data.</text>
</comment>
<dbReference type="EMBL" id="JACHMO010000001">
    <property type="protein sequence ID" value="MBB5807944.1"/>
    <property type="molecule type" value="Genomic_DNA"/>
</dbReference>
<dbReference type="AlphaFoldDB" id="A0A7W9M5G5"/>
<gene>
    <name evidence="4" type="ORF">F4560_007712</name>
</gene>
<dbReference type="GO" id="GO:0019693">
    <property type="term" value="P:ribose phosphate metabolic process"/>
    <property type="evidence" value="ECO:0007669"/>
    <property type="project" value="TreeGrafter"/>
</dbReference>
<evidence type="ECO:0000259" key="3">
    <source>
        <dbReference type="PROSITE" id="PS51462"/>
    </source>
</evidence>
<dbReference type="Pfam" id="PF00293">
    <property type="entry name" value="NUDIX"/>
    <property type="match status" value="1"/>
</dbReference>
<reference evidence="4 5" key="1">
    <citation type="submission" date="2020-08" db="EMBL/GenBank/DDBJ databases">
        <title>Sequencing the genomes of 1000 actinobacteria strains.</title>
        <authorList>
            <person name="Klenk H.-P."/>
        </authorList>
    </citation>
    <scope>NUCLEOTIDE SEQUENCE [LARGE SCALE GENOMIC DNA]</scope>
    <source>
        <strain evidence="4 5">DSM 45486</strain>
    </source>
</reference>
<accession>A0A7W9M5G5</accession>
<dbReference type="Gene3D" id="3.90.79.10">
    <property type="entry name" value="Nucleoside Triphosphate Pyrophosphohydrolase"/>
    <property type="match status" value="1"/>
</dbReference>